<dbReference type="OrthoDB" id="5524063at2"/>
<dbReference type="InterPro" id="IPR047698">
    <property type="entry name" value="ArsF-like"/>
</dbReference>
<dbReference type="InterPro" id="IPR036249">
    <property type="entry name" value="Thioredoxin-like_sf"/>
</dbReference>
<dbReference type="Gene3D" id="3.40.30.10">
    <property type="entry name" value="Glutaredoxin"/>
    <property type="match status" value="1"/>
</dbReference>
<accession>A0A518DCR2</accession>
<dbReference type="AlphaFoldDB" id="A0A518DCR2"/>
<dbReference type="KEGG" id="pnd:Pla175_26550"/>
<organism evidence="1 2">
    <name type="scientific">Pirellulimonas nuda</name>
    <dbReference type="NCBI Taxonomy" id="2528009"/>
    <lineage>
        <taxon>Bacteria</taxon>
        <taxon>Pseudomonadati</taxon>
        <taxon>Planctomycetota</taxon>
        <taxon>Planctomycetia</taxon>
        <taxon>Pirellulales</taxon>
        <taxon>Lacipirellulaceae</taxon>
        <taxon>Pirellulimonas</taxon>
    </lineage>
</organism>
<evidence type="ECO:0008006" key="3">
    <source>
        <dbReference type="Google" id="ProtNLM"/>
    </source>
</evidence>
<dbReference type="EMBL" id="CP036291">
    <property type="protein sequence ID" value="QDU89267.1"/>
    <property type="molecule type" value="Genomic_DNA"/>
</dbReference>
<keyword evidence="2" id="KW-1185">Reference proteome</keyword>
<sequence length="154" mass="17195">MNAKNLAAAALLLFVALSVVILVRREVREPTASEAASAAEQLPDDALVVYYFHSDTRCPTCQTIESYAHDAVQAAFAEEIAENKVVWKVVNYERPENRRFAADYEIVSPTVVLVRTANGEVADWRNLMRVWELVGDRDAFTQYIQGATRSMLGS</sequence>
<dbReference type="RefSeq" id="WP_145285445.1">
    <property type="nucleotide sequence ID" value="NZ_CP036291.1"/>
</dbReference>
<gene>
    <name evidence="1" type="ORF">Pla175_26550</name>
</gene>
<dbReference type="NCBIfam" id="NF040494">
    <property type="entry name" value="nitrored_ArsF"/>
    <property type="match status" value="1"/>
</dbReference>
<proteinExistence type="predicted"/>
<evidence type="ECO:0000313" key="1">
    <source>
        <dbReference type="EMBL" id="QDU89267.1"/>
    </source>
</evidence>
<dbReference type="Proteomes" id="UP000317429">
    <property type="component" value="Chromosome"/>
</dbReference>
<evidence type="ECO:0000313" key="2">
    <source>
        <dbReference type="Proteomes" id="UP000317429"/>
    </source>
</evidence>
<name>A0A518DCR2_9BACT</name>
<dbReference type="SUPFAM" id="SSF52833">
    <property type="entry name" value="Thioredoxin-like"/>
    <property type="match status" value="1"/>
</dbReference>
<reference evidence="1 2" key="1">
    <citation type="submission" date="2019-02" db="EMBL/GenBank/DDBJ databases">
        <title>Deep-cultivation of Planctomycetes and their phenomic and genomic characterization uncovers novel biology.</title>
        <authorList>
            <person name="Wiegand S."/>
            <person name="Jogler M."/>
            <person name="Boedeker C."/>
            <person name="Pinto D."/>
            <person name="Vollmers J."/>
            <person name="Rivas-Marin E."/>
            <person name="Kohn T."/>
            <person name="Peeters S.H."/>
            <person name="Heuer A."/>
            <person name="Rast P."/>
            <person name="Oberbeckmann S."/>
            <person name="Bunk B."/>
            <person name="Jeske O."/>
            <person name="Meyerdierks A."/>
            <person name="Storesund J.E."/>
            <person name="Kallscheuer N."/>
            <person name="Luecker S."/>
            <person name="Lage O.M."/>
            <person name="Pohl T."/>
            <person name="Merkel B.J."/>
            <person name="Hornburger P."/>
            <person name="Mueller R.-W."/>
            <person name="Bruemmer F."/>
            <person name="Labrenz M."/>
            <person name="Spormann A.M."/>
            <person name="Op den Camp H."/>
            <person name="Overmann J."/>
            <person name="Amann R."/>
            <person name="Jetten M.S.M."/>
            <person name="Mascher T."/>
            <person name="Medema M.H."/>
            <person name="Devos D.P."/>
            <person name="Kaster A.-K."/>
            <person name="Ovreas L."/>
            <person name="Rohde M."/>
            <person name="Galperin M.Y."/>
            <person name="Jogler C."/>
        </authorList>
    </citation>
    <scope>NUCLEOTIDE SEQUENCE [LARGE SCALE GENOMIC DNA]</scope>
    <source>
        <strain evidence="1 2">Pla175</strain>
    </source>
</reference>
<protein>
    <recommendedName>
        <fullName evidence="3">Thioredoxin domain-containing protein</fullName>
    </recommendedName>
</protein>